<dbReference type="EMBL" id="BAAAHE010000008">
    <property type="protein sequence ID" value="GAA0610851.1"/>
    <property type="molecule type" value="Genomic_DNA"/>
</dbReference>
<dbReference type="RefSeq" id="WP_344602483.1">
    <property type="nucleotide sequence ID" value="NZ_BAAAHE010000008.1"/>
</dbReference>
<name>A0ABN1GG82_9ACTN</name>
<keyword evidence="2" id="KW-1185">Reference proteome</keyword>
<proteinExistence type="predicted"/>
<evidence type="ECO:0000313" key="1">
    <source>
        <dbReference type="EMBL" id="GAA0610851.1"/>
    </source>
</evidence>
<dbReference type="SUPFAM" id="SSF50998">
    <property type="entry name" value="Quinoprotein alcohol dehydrogenase-like"/>
    <property type="match status" value="1"/>
</dbReference>
<dbReference type="Proteomes" id="UP001500957">
    <property type="component" value="Unassembled WGS sequence"/>
</dbReference>
<protein>
    <submittedName>
        <fullName evidence="1">Uncharacterized protein</fullName>
    </submittedName>
</protein>
<organism evidence="1 2">
    <name type="scientific">Sporichthya brevicatena</name>
    <dbReference type="NCBI Taxonomy" id="171442"/>
    <lineage>
        <taxon>Bacteria</taxon>
        <taxon>Bacillati</taxon>
        <taxon>Actinomycetota</taxon>
        <taxon>Actinomycetes</taxon>
        <taxon>Sporichthyales</taxon>
        <taxon>Sporichthyaceae</taxon>
        <taxon>Sporichthya</taxon>
    </lineage>
</organism>
<comment type="caution">
    <text evidence="1">The sequence shown here is derived from an EMBL/GenBank/DDBJ whole genome shotgun (WGS) entry which is preliminary data.</text>
</comment>
<gene>
    <name evidence="1" type="ORF">GCM10009547_11110</name>
</gene>
<sequence>MEFPIELPVPDSSDRIVLDDYMTSVSTGGNLARLDASGAELWRALPVGDIQDAWVNVAIEGPRLRAATWAGWSVVLDIATGAEISRLFAK</sequence>
<dbReference type="Gene3D" id="2.130.10.10">
    <property type="entry name" value="YVTN repeat-like/Quinoprotein amine dehydrogenase"/>
    <property type="match status" value="1"/>
</dbReference>
<dbReference type="Pfam" id="PF25857">
    <property type="entry name" value="DUF7957"/>
    <property type="match status" value="1"/>
</dbReference>
<dbReference type="InterPro" id="IPR015943">
    <property type="entry name" value="WD40/YVTN_repeat-like_dom_sf"/>
</dbReference>
<dbReference type="InterPro" id="IPR011047">
    <property type="entry name" value="Quinoprotein_ADH-like_sf"/>
</dbReference>
<dbReference type="InterPro" id="IPR058263">
    <property type="entry name" value="DUF7957"/>
</dbReference>
<evidence type="ECO:0000313" key="2">
    <source>
        <dbReference type="Proteomes" id="UP001500957"/>
    </source>
</evidence>
<reference evidence="1 2" key="1">
    <citation type="journal article" date="2019" name="Int. J. Syst. Evol. Microbiol.">
        <title>The Global Catalogue of Microorganisms (GCM) 10K type strain sequencing project: providing services to taxonomists for standard genome sequencing and annotation.</title>
        <authorList>
            <consortium name="The Broad Institute Genomics Platform"/>
            <consortium name="The Broad Institute Genome Sequencing Center for Infectious Disease"/>
            <person name="Wu L."/>
            <person name="Ma J."/>
        </authorList>
    </citation>
    <scope>NUCLEOTIDE SEQUENCE [LARGE SCALE GENOMIC DNA]</scope>
    <source>
        <strain evidence="1 2">JCM 10671</strain>
    </source>
</reference>
<accession>A0ABN1GG82</accession>